<evidence type="ECO:0000259" key="10">
    <source>
        <dbReference type="PROSITE" id="PS50893"/>
    </source>
</evidence>
<dbReference type="SUPFAM" id="SSF52540">
    <property type="entry name" value="P-loop containing nucleoside triphosphate hydrolases"/>
    <property type="match status" value="1"/>
</dbReference>
<dbReference type="PROSITE" id="PS50929">
    <property type="entry name" value="ABC_TM1F"/>
    <property type="match status" value="1"/>
</dbReference>
<keyword evidence="2" id="KW-0813">Transport</keyword>
<reference evidence="12 13" key="1">
    <citation type="journal article" date="2019" name="Anaerobe">
        <title>Detection of Robinsoniella peoriensis in multiple bone samples of a trauma patient.</title>
        <authorList>
            <person name="Schrottner P."/>
            <person name="Hartwich K."/>
            <person name="Bunk B."/>
            <person name="Schober I."/>
            <person name="Helbig S."/>
            <person name="Rudolph W.W."/>
            <person name="Gunzer F."/>
        </authorList>
    </citation>
    <scope>NUCLEOTIDE SEQUENCE [LARGE SCALE GENOMIC DNA]</scope>
    <source>
        <strain evidence="12 13">DSM 106044</strain>
    </source>
</reference>
<dbReference type="Gene3D" id="3.40.50.300">
    <property type="entry name" value="P-loop containing nucleotide triphosphate hydrolases"/>
    <property type="match status" value="1"/>
</dbReference>
<dbReference type="Gene3D" id="1.20.1560.10">
    <property type="entry name" value="ABC transporter type 1, transmembrane domain"/>
    <property type="match status" value="1"/>
</dbReference>
<dbReference type="PANTHER" id="PTHR43394">
    <property type="entry name" value="ATP-DEPENDENT PERMEASE MDL1, MITOCHONDRIAL"/>
    <property type="match status" value="1"/>
</dbReference>
<dbReference type="InterPro" id="IPR003593">
    <property type="entry name" value="AAA+_ATPase"/>
</dbReference>
<dbReference type="InterPro" id="IPR003439">
    <property type="entry name" value="ABC_transporter-like_ATP-bd"/>
</dbReference>
<evidence type="ECO:0000256" key="5">
    <source>
        <dbReference type="ARBA" id="ARBA00022741"/>
    </source>
</evidence>
<organism evidence="12 13">
    <name type="scientific">Robinsoniella peoriensis</name>
    <dbReference type="NCBI Taxonomy" id="180332"/>
    <lineage>
        <taxon>Bacteria</taxon>
        <taxon>Bacillati</taxon>
        <taxon>Bacillota</taxon>
        <taxon>Clostridia</taxon>
        <taxon>Lachnospirales</taxon>
        <taxon>Lachnospiraceae</taxon>
        <taxon>Robinsoniella</taxon>
    </lineage>
</organism>
<dbReference type="InterPro" id="IPR036640">
    <property type="entry name" value="ABC1_TM_sf"/>
</dbReference>
<dbReference type="GO" id="GO:0005524">
    <property type="term" value="F:ATP binding"/>
    <property type="evidence" value="ECO:0007669"/>
    <property type="project" value="UniProtKB-KW"/>
</dbReference>
<dbReference type="STRING" id="180332.GCA_000797495_03684"/>
<dbReference type="EMBL" id="QGQD01000040">
    <property type="protein sequence ID" value="TLD01386.1"/>
    <property type="molecule type" value="Genomic_DNA"/>
</dbReference>
<evidence type="ECO:0000259" key="11">
    <source>
        <dbReference type="PROSITE" id="PS50929"/>
    </source>
</evidence>
<evidence type="ECO:0000256" key="1">
    <source>
        <dbReference type="ARBA" id="ARBA00004651"/>
    </source>
</evidence>
<feature type="transmembrane region" description="Helical" evidence="9">
    <location>
        <begin position="133"/>
        <end position="150"/>
    </location>
</feature>
<dbReference type="GO" id="GO:0015421">
    <property type="term" value="F:ABC-type oligopeptide transporter activity"/>
    <property type="evidence" value="ECO:0007669"/>
    <property type="project" value="TreeGrafter"/>
</dbReference>
<accession>A0A4U8QJH4</accession>
<evidence type="ECO:0000256" key="2">
    <source>
        <dbReference type="ARBA" id="ARBA00022448"/>
    </source>
</evidence>
<gene>
    <name evidence="12" type="ORF">DSM106044_01769</name>
</gene>
<dbReference type="PROSITE" id="PS00211">
    <property type="entry name" value="ABC_TRANSPORTER_1"/>
    <property type="match status" value="1"/>
</dbReference>
<proteinExistence type="predicted"/>
<evidence type="ECO:0000256" key="4">
    <source>
        <dbReference type="ARBA" id="ARBA00022692"/>
    </source>
</evidence>
<dbReference type="SUPFAM" id="SSF90123">
    <property type="entry name" value="ABC transporter transmembrane region"/>
    <property type="match status" value="1"/>
</dbReference>
<evidence type="ECO:0000256" key="3">
    <source>
        <dbReference type="ARBA" id="ARBA00022475"/>
    </source>
</evidence>
<dbReference type="InterPro" id="IPR027417">
    <property type="entry name" value="P-loop_NTPase"/>
</dbReference>
<dbReference type="PANTHER" id="PTHR43394:SF1">
    <property type="entry name" value="ATP-BINDING CASSETTE SUB-FAMILY B MEMBER 10, MITOCHONDRIAL"/>
    <property type="match status" value="1"/>
</dbReference>
<keyword evidence="6 12" id="KW-0067">ATP-binding</keyword>
<dbReference type="PROSITE" id="PS50893">
    <property type="entry name" value="ABC_TRANSPORTER_2"/>
    <property type="match status" value="1"/>
</dbReference>
<keyword evidence="7 9" id="KW-1133">Transmembrane helix</keyword>
<feature type="transmembrane region" description="Helical" evidence="9">
    <location>
        <begin position="238"/>
        <end position="257"/>
    </location>
</feature>
<dbReference type="Proteomes" id="UP000306509">
    <property type="component" value="Unassembled WGS sequence"/>
</dbReference>
<keyword evidence="4 9" id="KW-0812">Transmembrane</keyword>
<evidence type="ECO:0000313" key="13">
    <source>
        <dbReference type="Proteomes" id="UP000306509"/>
    </source>
</evidence>
<dbReference type="RefSeq" id="WP_201278762.1">
    <property type="nucleotide sequence ID" value="NZ_QGQD01000040.1"/>
</dbReference>
<evidence type="ECO:0000256" key="8">
    <source>
        <dbReference type="ARBA" id="ARBA00023136"/>
    </source>
</evidence>
<protein>
    <submittedName>
        <fullName evidence="12">Putative ABC transporter ATP-binding protein</fullName>
    </submittedName>
</protein>
<keyword evidence="3" id="KW-1003">Cell membrane</keyword>
<dbReference type="GO" id="GO:0005886">
    <property type="term" value="C:plasma membrane"/>
    <property type="evidence" value="ECO:0007669"/>
    <property type="project" value="UniProtKB-SubCell"/>
</dbReference>
<keyword evidence="8 9" id="KW-0472">Membrane</keyword>
<feature type="transmembrane region" description="Helical" evidence="9">
    <location>
        <begin position="269"/>
        <end position="290"/>
    </location>
</feature>
<feature type="domain" description="ABC transmembrane type-1" evidence="11">
    <location>
        <begin position="18"/>
        <end position="295"/>
    </location>
</feature>
<dbReference type="InterPro" id="IPR017871">
    <property type="entry name" value="ABC_transporter-like_CS"/>
</dbReference>
<feature type="transmembrane region" description="Helical" evidence="9">
    <location>
        <begin position="156"/>
        <end position="178"/>
    </location>
</feature>
<dbReference type="AlphaFoldDB" id="A0A4U8QJH4"/>
<comment type="caution">
    <text evidence="12">The sequence shown here is derived from an EMBL/GenBank/DDBJ whole genome shotgun (WGS) entry which is preliminary data.</text>
</comment>
<evidence type="ECO:0000256" key="7">
    <source>
        <dbReference type="ARBA" id="ARBA00022989"/>
    </source>
</evidence>
<dbReference type="FunFam" id="3.40.50.300:FF:000221">
    <property type="entry name" value="Multidrug ABC transporter ATP-binding protein"/>
    <property type="match status" value="1"/>
</dbReference>
<dbReference type="CDD" id="cd18548">
    <property type="entry name" value="ABC_6TM_Tm287_like"/>
    <property type="match status" value="1"/>
</dbReference>
<dbReference type="SMART" id="SM00382">
    <property type="entry name" value="AAA"/>
    <property type="match status" value="1"/>
</dbReference>
<evidence type="ECO:0000256" key="6">
    <source>
        <dbReference type="ARBA" id="ARBA00022840"/>
    </source>
</evidence>
<comment type="subcellular location">
    <subcellularLocation>
        <location evidence="1">Cell membrane</location>
        <topology evidence="1">Multi-pass membrane protein</topology>
    </subcellularLocation>
</comment>
<feature type="transmembrane region" description="Helical" evidence="9">
    <location>
        <begin position="52"/>
        <end position="72"/>
    </location>
</feature>
<feature type="domain" description="ABC transporter" evidence="10">
    <location>
        <begin position="328"/>
        <end position="563"/>
    </location>
</feature>
<keyword evidence="5" id="KW-0547">Nucleotide-binding</keyword>
<dbReference type="InterPro" id="IPR039421">
    <property type="entry name" value="Type_1_exporter"/>
</dbReference>
<name>A0A4U8QJH4_9FIRM</name>
<keyword evidence="13" id="KW-1185">Reference proteome</keyword>
<dbReference type="Pfam" id="PF00005">
    <property type="entry name" value="ABC_tran"/>
    <property type="match status" value="1"/>
</dbReference>
<dbReference type="Pfam" id="PF00664">
    <property type="entry name" value="ABC_membrane"/>
    <property type="match status" value="1"/>
</dbReference>
<evidence type="ECO:0000313" key="12">
    <source>
        <dbReference type="EMBL" id="TLD01386.1"/>
    </source>
</evidence>
<dbReference type="InterPro" id="IPR011527">
    <property type="entry name" value="ABC1_TM_dom"/>
</dbReference>
<sequence length="573" mass="62681">MKLIFSMIKKHLLLFCCAIFFLTIEALCDLLQPAFMSRIVDEGVKYQDTSVVLYYGMVMLGVALLGALGAVMRNILASRTSQQIGKELRSVLFQKIQTFSYANIDKLNPASLITRLTNDVTQIQNFINGSMRILVKAPITCIGAIFLIVTRTPKQIPMIILILILCSIWILGNMLLGYPRFARLQKKLDRLNNVSREFLTSIRVVKAFGRERFETDKFANAADELAASGTSAMRVTSVFGPLINLTVNTGIVVLLWLGGNGEQTDVGKLMASVNYMTQVLFSLSMVSNILNSMVRATASAKRVQQVLDEVPAMSEPKNPKEFNLTGEVQFENVSFSYPGSKRMALQNISFSAISGSAIGIIGSTGSGKSTLVNMIPRFYDVSAGAVFVGGQDVCTVETRHLRSHIGIVPQKSFLFSGSIIDNLRWGDSKAADDSIYKAAKAACAHSFIESFPDGYDTILGQGGVNLSGGQKQRLSIARALIRQPGILILDDCTSALDASTEAAVMHNIRSHSQGTTVFLISQRISSVMRSDLILCMEDGVLCGQGNHEELLNKCTVYQEIYRSQIGDDEIARA</sequence>
<dbReference type="GO" id="GO:0016887">
    <property type="term" value="F:ATP hydrolysis activity"/>
    <property type="evidence" value="ECO:0007669"/>
    <property type="project" value="InterPro"/>
</dbReference>
<evidence type="ECO:0000256" key="9">
    <source>
        <dbReference type="SAM" id="Phobius"/>
    </source>
</evidence>